<dbReference type="Gene3D" id="3.10.450.50">
    <property type="match status" value="1"/>
</dbReference>
<accession>A0A7C9FYL7</accession>
<feature type="chain" id="PRO_5028971543" evidence="1">
    <location>
        <begin position="25"/>
        <end position="148"/>
    </location>
</feature>
<dbReference type="AlphaFoldDB" id="A0A7C9FYL7"/>
<dbReference type="SUPFAM" id="SSF54427">
    <property type="entry name" value="NTF2-like"/>
    <property type="match status" value="1"/>
</dbReference>
<protein>
    <submittedName>
        <fullName evidence="3">DUF4440 domain-containing protein</fullName>
    </submittedName>
</protein>
<evidence type="ECO:0000313" key="4">
    <source>
        <dbReference type="Proteomes" id="UP000479293"/>
    </source>
</evidence>
<proteinExistence type="predicted"/>
<dbReference type="InterPro" id="IPR027843">
    <property type="entry name" value="DUF4440"/>
</dbReference>
<dbReference type="Proteomes" id="UP000479293">
    <property type="component" value="Unassembled WGS sequence"/>
</dbReference>
<evidence type="ECO:0000256" key="1">
    <source>
        <dbReference type="SAM" id="SignalP"/>
    </source>
</evidence>
<gene>
    <name evidence="3" type="ORF">GBK04_05515</name>
</gene>
<evidence type="ECO:0000313" key="3">
    <source>
        <dbReference type="EMBL" id="MPR32828.1"/>
    </source>
</evidence>
<sequence>MYSTMKKQVLLLLIFGLTWSMAQAQSKDKQEVLDRVETWRKAVLAQDVKMLDKLYANELTYGHSNGRIDTKDSFITTIGTKKEVYNELNLDDMTVSIVGNTALVRHKMTGNVTLEDGTLSKPNLGVLQVWSKTKSGWQLLARQAFKLL</sequence>
<name>A0A7C9FYL7_9BACT</name>
<evidence type="ECO:0000259" key="2">
    <source>
        <dbReference type="Pfam" id="PF14534"/>
    </source>
</evidence>
<dbReference type="InterPro" id="IPR032710">
    <property type="entry name" value="NTF2-like_dom_sf"/>
</dbReference>
<feature type="domain" description="DUF4440" evidence="2">
    <location>
        <begin position="33"/>
        <end position="139"/>
    </location>
</feature>
<dbReference type="Pfam" id="PF14534">
    <property type="entry name" value="DUF4440"/>
    <property type="match status" value="1"/>
</dbReference>
<reference evidence="3 4" key="1">
    <citation type="submission" date="2019-10" db="EMBL/GenBank/DDBJ databases">
        <title>Draft Genome Sequence of Cytophagaceae sp. SJW1-29.</title>
        <authorList>
            <person name="Choi A."/>
        </authorList>
    </citation>
    <scope>NUCLEOTIDE SEQUENCE [LARGE SCALE GENOMIC DNA]</scope>
    <source>
        <strain evidence="3 4">SJW1-29</strain>
    </source>
</reference>
<feature type="signal peptide" evidence="1">
    <location>
        <begin position="1"/>
        <end position="24"/>
    </location>
</feature>
<comment type="caution">
    <text evidence="3">The sequence shown here is derived from an EMBL/GenBank/DDBJ whole genome shotgun (WGS) entry which is preliminary data.</text>
</comment>
<organism evidence="3 4">
    <name type="scientific">Salmonirosea aquatica</name>
    <dbReference type="NCBI Taxonomy" id="2654236"/>
    <lineage>
        <taxon>Bacteria</taxon>
        <taxon>Pseudomonadati</taxon>
        <taxon>Bacteroidota</taxon>
        <taxon>Cytophagia</taxon>
        <taxon>Cytophagales</taxon>
        <taxon>Spirosomataceae</taxon>
        <taxon>Salmonirosea</taxon>
    </lineage>
</organism>
<keyword evidence="4" id="KW-1185">Reference proteome</keyword>
<keyword evidence="1" id="KW-0732">Signal</keyword>
<dbReference type="EMBL" id="WHLY01000002">
    <property type="protein sequence ID" value="MPR32828.1"/>
    <property type="molecule type" value="Genomic_DNA"/>
</dbReference>